<comment type="caution">
    <text evidence="2">The sequence shown here is derived from an EMBL/GenBank/DDBJ whole genome shotgun (WGS) entry which is preliminary data.</text>
</comment>
<sequence length="168" mass="17893">MHPTTLFMGLTAIFSVASAIPVASDKPTPTPSMSKLLISPSSSASASASPTPSVNPYEAWSCPAQKTKACCMSVQQTSHDIIKPLGELVPIVGGIQLSSAITFQCKPMDEKEPPSSCNKKSYSPMCCDGITDIGFSSCKSFEQTKKNYYSNHGKVEETQADMIMDAVT</sequence>
<accession>A0A9W9QXP2</accession>
<proteinExistence type="predicted"/>
<evidence type="ECO:0000256" key="1">
    <source>
        <dbReference type="SAM" id="SignalP"/>
    </source>
</evidence>
<reference evidence="2" key="2">
    <citation type="journal article" date="2023" name="IMA Fungus">
        <title>Comparative genomic study of the Penicillium genus elucidates a diverse pangenome and 15 lateral gene transfer events.</title>
        <authorList>
            <person name="Petersen C."/>
            <person name="Sorensen T."/>
            <person name="Nielsen M.R."/>
            <person name="Sondergaard T.E."/>
            <person name="Sorensen J.L."/>
            <person name="Fitzpatrick D.A."/>
            <person name="Frisvad J.C."/>
            <person name="Nielsen K.L."/>
        </authorList>
    </citation>
    <scope>NUCLEOTIDE SEQUENCE</scope>
    <source>
        <strain evidence="2">IBT 35673</strain>
    </source>
</reference>
<dbReference type="AlphaFoldDB" id="A0A9W9QXP2"/>
<gene>
    <name evidence="2" type="ORF">N7452_004012</name>
</gene>
<evidence type="ECO:0008006" key="4">
    <source>
        <dbReference type="Google" id="ProtNLM"/>
    </source>
</evidence>
<reference evidence="2" key="1">
    <citation type="submission" date="2022-12" db="EMBL/GenBank/DDBJ databases">
        <authorList>
            <person name="Petersen C."/>
        </authorList>
    </citation>
    <scope>NUCLEOTIDE SEQUENCE</scope>
    <source>
        <strain evidence="2">IBT 35673</strain>
    </source>
</reference>
<keyword evidence="1" id="KW-0732">Signal</keyword>
<evidence type="ECO:0000313" key="3">
    <source>
        <dbReference type="Proteomes" id="UP001147695"/>
    </source>
</evidence>
<dbReference type="Proteomes" id="UP001147695">
    <property type="component" value="Unassembled WGS sequence"/>
</dbReference>
<evidence type="ECO:0000313" key="2">
    <source>
        <dbReference type="EMBL" id="KAJ5346008.1"/>
    </source>
</evidence>
<dbReference type="EMBL" id="JAPZBQ010000002">
    <property type="protein sequence ID" value="KAJ5346008.1"/>
    <property type="molecule type" value="Genomic_DNA"/>
</dbReference>
<name>A0A9W9QXP2_PENBR</name>
<feature type="signal peptide" evidence="1">
    <location>
        <begin position="1"/>
        <end position="19"/>
    </location>
</feature>
<feature type="chain" id="PRO_5040862642" description="Hydrophobin" evidence="1">
    <location>
        <begin position="20"/>
        <end position="168"/>
    </location>
</feature>
<organism evidence="2 3">
    <name type="scientific">Penicillium brevicompactum</name>
    <dbReference type="NCBI Taxonomy" id="5074"/>
    <lineage>
        <taxon>Eukaryota</taxon>
        <taxon>Fungi</taxon>
        <taxon>Dikarya</taxon>
        <taxon>Ascomycota</taxon>
        <taxon>Pezizomycotina</taxon>
        <taxon>Eurotiomycetes</taxon>
        <taxon>Eurotiomycetidae</taxon>
        <taxon>Eurotiales</taxon>
        <taxon>Aspergillaceae</taxon>
        <taxon>Penicillium</taxon>
    </lineage>
</organism>
<protein>
    <recommendedName>
        <fullName evidence="4">Hydrophobin</fullName>
    </recommendedName>
</protein>